<comment type="caution">
    <text evidence="3">The sequence shown here is derived from an EMBL/GenBank/DDBJ whole genome shotgun (WGS) entry which is preliminary data.</text>
</comment>
<keyword evidence="2" id="KW-0812">Transmembrane</keyword>
<feature type="transmembrane region" description="Helical" evidence="2">
    <location>
        <begin position="108"/>
        <end position="132"/>
    </location>
</feature>
<feature type="transmembrane region" description="Helical" evidence="2">
    <location>
        <begin position="144"/>
        <end position="163"/>
    </location>
</feature>
<dbReference type="AlphaFoldDB" id="A0A1V8Q792"/>
<sequence length="333" mass="35264">MTDPNQYGPQVPPQYGQSMPQQNQYGQSGQSQQGNAYGSYQQPQQGAPQYGAPQYGAPQGQPAPQGSNFFALTAPLDQPAYNCTMGESFIRFWKKYAVFKGRASRGEFWWWVLCNIIIVFAISLLFGLLGAIAGHSASYATLRISRVVTGLWSLATLVPNLALSVRRMHDTNKSGWSVAVCYGVLLVGYILTIAGTTMTGIGAVNAIYSGDTSTAATGAILTIIGSLVLIAGCIVYIVFMARRSDPAGVRFDDPSTAGYAPTAPAMQNQYANYAAPTPDMNVPAAPTSSAAPTAQATPFTPTVPSIPDVPLPAAPSDQSETGQNPYGNNTDQQ</sequence>
<feature type="region of interest" description="Disordered" evidence="1">
    <location>
        <begin position="1"/>
        <end position="62"/>
    </location>
</feature>
<dbReference type="RefSeq" id="WP_003837660.1">
    <property type="nucleotide sequence ID" value="NZ_CABKPB010000001.1"/>
</dbReference>
<gene>
    <name evidence="3" type="ORF">GBB04_10085</name>
</gene>
<keyword evidence="2" id="KW-1133">Transmembrane helix</keyword>
<accession>A0A1V8Q792</accession>
<evidence type="ECO:0000313" key="4">
    <source>
        <dbReference type="Proteomes" id="UP000429211"/>
    </source>
</evidence>
<reference evidence="3 4" key="1">
    <citation type="journal article" date="2019" name="Nat. Med.">
        <title>A library of human gut bacterial isolates paired with longitudinal multiomics data enables mechanistic microbiome research.</title>
        <authorList>
            <person name="Poyet M."/>
            <person name="Groussin M."/>
            <person name="Gibbons S.M."/>
            <person name="Avila-Pacheco J."/>
            <person name="Jiang X."/>
            <person name="Kearney S.M."/>
            <person name="Perrotta A.R."/>
            <person name="Berdy B."/>
            <person name="Zhao S."/>
            <person name="Lieberman T.D."/>
            <person name="Swanson P.K."/>
            <person name="Smith M."/>
            <person name="Roesemann S."/>
            <person name="Alexander J.E."/>
            <person name="Rich S.A."/>
            <person name="Livny J."/>
            <person name="Vlamakis H."/>
            <person name="Clish C."/>
            <person name="Bullock K."/>
            <person name="Deik A."/>
            <person name="Scott J."/>
            <person name="Pierce K.A."/>
            <person name="Xavier R.J."/>
            <person name="Alm E.J."/>
        </authorList>
    </citation>
    <scope>NUCLEOTIDE SEQUENCE [LARGE SCALE GENOMIC DNA]</scope>
    <source>
        <strain evidence="3 4">BIOML-A2</strain>
    </source>
</reference>
<organism evidence="3 4">
    <name type="scientific">Bifidobacterium dentium</name>
    <dbReference type="NCBI Taxonomy" id="1689"/>
    <lineage>
        <taxon>Bacteria</taxon>
        <taxon>Bacillati</taxon>
        <taxon>Actinomycetota</taxon>
        <taxon>Actinomycetes</taxon>
        <taxon>Bifidobacteriales</taxon>
        <taxon>Bifidobacteriaceae</taxon>
        <taxon>Bifidobacterium</taxon>
    </lineage>
</organism>
<feature type="compositionally biased region" description="Low complexity" evidence="1">
    <location>
        <begin position="282"/>
        <end position="303"/>
    </location>
</feature>
<dbReference type="GeneID" id="31605490"/>
<dbReference type="PANTHER" id="PTHR34980">
    <property type="entry name" value="INNER MEMBRANE PROTEIN-RELATED-RELATED"/>
    <property type="match status" value="1"/>
</dbReference>
<feature type="transmembrane region" description="Helical" evidence="2">
    <location>
        <begin position="175"/>
        <end position="195"/>
    </location>
</feature>
<dbReference type="GO" id="GO:0005886">
    <property type="term" value="C:plasma membrane"/>
    <property type="evidence" value="ECO:0007669"/>
    <property type="project" value="TreeGrafter"/>
</dbReference>
<dbReference type="OMA" id="NKPYYGC"/>
<evidence type="ECO:0000256" key="2">
    <source>
        <dbReference type="SAM" id="Phobius"/>
    </source>
</evidence>
<dbReference type="Proteomes" id="UP000429211">
    <property type="component" value="Unassembled WGS sequence"/>
</dbReference>
<evidence type="ECO:0000256" key="1">
    <source>
        <dbReference type="SAM" id="MobiDB-lite"/>
    </source>
</evidence>
<dbReference type="Pfam" id="PF05656">
    <property type="entry name" value="DUF805"/>
    <property type="match status" value="1"/>
</dbReference>
<evidence type="ECO:0000313" key="3">
    <source>
        <dbReference type="EMBL" id="KAB7459218.1"/>
    </source>
</evidence>
<name>A0A1V8Q792_9BIFI</name>
<proteinExistence type="predicted"/>
<feature type="compositionally biased region" description="Polar residues" evidence="1">
    <location>
        <begin position="316"/>
        <end position="333"/>
    </location>
</feature>
<dbReference type="InterPro" id="IPR008523">
    <property type="entry name" value="DUF805"/>
</dbReference>
<dbReference type="EMBL" id="WDPD01000015">
    <property type="protein sequence ID" value="KAB7459218.1"/>
    <property type="molecule type" value="Genomic_DNA"/>
</dbReference>
<dbReference type="PANTHER" id="PTHR34980:SF2">
    <property type="entry name" value="INNER MEMBRANE PROTEIN YHAH-RELATED"/>
    <property type="match status" value="1"/>
</dbReference>
<feature type="transmembrane region" description="Helical" evidence="2">
    <location>
        <begin position="215"/>
        <end position="239"/>
    </location>
</feature>
<protein>
    <submittedName>
        <fullName evidence="3">DUF805 domain-containing protein</fullName>
    </submittedName>
</protein>
<keyword evidence="2" id="KW-0472">Membrane</keyword>
<feature type="region of interest" description="Disordered" evidence="1">
    <location>
        <begin position="282"/>
        <end position="333"/>
    </location>
</feature>